<evidence type="ECO:0000259" key="5">
    <source>
        <dbReference type="Pfam" id="PF01869"/>
    </source>
</evidence>
<dbReference type="EMBL" id="LBMM01000996">
    <property type="protein sequence ID" value="KMQ97090.1"/>
    <property type="molecule type" value="Genomic_DNA"/>
</dbReference>
<keyword evidence="7" id="KW-1185">Reference proteome</keyword>
<dbReference type="GO" id="GO:0045127">
    <property type="term" value="F:N-acetylglucosamine kinase activity"/>
    <property type="evidence" value="ECO:0007669"/>
    <property type="project" value="UniProtKB-EC"/>
</dbReference>
<evidence type="ECO:0000256" key="2">
    <source>
        <dbReference type="ARBA" id="ARBA00012122"/>
    </source>
</evidence>
<dbReference type="PANTHER" id="PTHR12862:SF0">
    <property type="entry name" value="N-ACETYL-D-GLUCOSAMINE KINASE"/>
    <property type="match status" value="1"/>
</dbReference>
<keyword evidence="6" id="KW-0418">Kinase</keyword>
<evidence type="ECO:0000313" key="7">
    <source>
        <dbReference type="Proteomes" id="UP000036403"/>
    </source>
</evidence>
<dbReference type="Proteomes" id="UP000036403">
    <property type="component" value="Unassembled WGS sequence"/>
</dbReference>
<accession>A0A0J7NXF9</accession>
<dbReference type="OrthoDB" id="311172at2759"/>
<comment type="caution">
    <text evidence="6">The sequence shown here is derived from an EMBL/GenBank/DDBJ whole genome shotgun (WGS) entry which is preliminary data.</text>
</comment>
<dbReference type="SUPFAM" id="SSF53067">
    <property type="entry name" value="Actin-like ATPase domain"/>
    <property type="match status" value="2"/>
</dbReference>
<gene>
    <name evidence="6" type="ORF">RF55_2595</name>
</gene>
<evidence type="ECO:0000313" key="6">
    <source>
        <dbReference type="EMBL" id="KMQ97090.1"/>
    </source>
</evidence>
<evidence type="ECO:0000256" key="1">
    <source>
        <dbReference type="ARBA" id="ARBA00006198"/>
    </source>
</evidence>
<reference evidence="6 7" key="1">
    <citation type="submission" date="2015-04" db="EMBL/GenBank/DDBJ databases">
        <title>Lasius niger genome sequencing.</title>
        <authorList>
            <person name="Konorov E.A."/>
            <person name="Nikitin M.A."/>
            <person name="Kirill M.V."/>
            <person name="Chang P."/>
        </authorList>
    </citation>
    <scope>NUCLEOTIDE SEQUENCE [LARGE SCALE GENOMIC DNA]</scope>
    <source>
        <tissue evidence="6">Whole</tissue>
    </source>
</reference>
<sequence>MAGKRKTKKTKKTKKQKKIVDEYQLRRDLREQIKMTESADLMQETAVLAQDQAQYSENIRIGGVEGGGTHSTLVILDGKGARLTEVKGPHTNHWALGIDETVARVSAMIEKGKQALDIPESVPLDCVGLSLSGCEEEITNRQLEETLLQKYPNSAKDCVVSSDTLGSLRTGLESSGIVLIAGTGNNTLLINPDGKIHGCGGWGHIMGDEGSAYWIAHRACKYVFDDIDGFTEAPESISYVWPAMRSYFNVTDRKGILPYLYANFDKSVIAGFAKEIAIGCKRNDPLCLKIFEEAGCLLAKHIIALSKKAHNVSISDLKLAHGGLKVICVGSVWKSWKFMKNGFVNEIHNRRVVDELSLLRLTTTSALGACYLAAEKINCQFVKPYDSNVEIFFHYKRDNYPEKQTTELKNHTLVSDGPHVHENGEST</sequence>
<dbReference type="Gene3D" id="3.30.420.40">
    <property type="match status" value="1"/>
</dbReference>
<comment type="similarity">
    <text evidence="1">Belongs to the eukaryotic-type N-acetylglucosamine kinase family.</text>
</comment>
<dbReference type="Pfam" id="PF01869">
    <property type="entry name" value="BcrAD_BadFG"/>
    <property type="match status" value="1"/>
</dbReference>
<dbReference type="InterPro" id="IPR002731">
    <property type="entry name" value="ATPase_BadF"/>
</dbReference>
<dbReference type="CDD" id="cd24078">
    <property type="entry name" value="ASKHA_NBD_NAGK_meta"/>
    <property type="match status" value="1"/>
</dbReference>
<evidence type="ECO:0000256" key="3">
    <source>
        <dbReference type="ARBA" id="ARBA00014974"/>
    </source>
</evidence>
<name>A0A0J7NXF9_LASNI</name>
<proteinExistence type="inferred from homology"/>
<protein>
    <recommendedName>
        <fullName evidence="3">N-acetyl-D-glucosamine kinase</fullName>
        <ecNumber evidence="2">2.7.1.59</ecNumber>
    </recommendedName>
    <alternativeName>
        <fullName evidence="4">GlcNAc kinase</fullName>
    </alternativeName>
</protein>
<dbReference type="InterPro" id="IPR043129">
    <property type="entry name" value="ATPase_NBD"/>
</dbReference>
<dbReference type="PaxDb" id="67767-A0A0J7NXF9"/>
<dbReference type="AlphaFoldDB" id="A0A0J7NXF9"/>
<dbReference type="STRING" id="67767.A0A0J7NXF9"/>
<feature type="domain" description="ATPase BadF/BadG/BcrA/BcrD type" evidence="5">
    <location>
        <begin position="63"/>
        <end position="349"/>
    </location>
</feature>
<dbReference type="PANTHER" id="PTHR12862">
    <property type="entry name" value="BADF TYPE ATPASE DOMAIN-CONTAINING PROTEIN"/>
    <property type="match status" value="1"/>
</dbReference>
<evidence type="ECO:0000256" key="4">
    <source>
        <dbReference type="ARBA" id="ARBA00031123"/>
    </source>
</evidence>
<organism evidence="6 7">
    <name type="scientific">Lasius niger</name>
    <name type="common">Black garden ant</name>
    <dbReference type="NCBI Taxonomy" id="67767"/>
    <lineage>
        <taxon>Eukaryota</taxon>
        <taxon>Metazoa</taxon>
        <taxon>Ecdysozoa</taxon>
        <taxon>Arthropoda</taxon>
        <taxon>Hexapoda</taxon>
        <taxon>Insecta</taxon>
        <taxon>Pterygota</taxon>
        <taxon>Neoptera</taxon>
        <taxon>Endopterygota</taxon>
        <taxon>Hymenoptera</taxon>
        <taxon>Apocrita</taxon>
        <taxon>Aculeata</taxon>
        <taxon>Formicoidea</taxon>
        <taxon>Formicidae</taxon>
        <taxon>Formicinae</taxon>
        <taxon>Lasius</taxon>
        <taxon>Lasius</taxon>
    </lineage>
</organism>
<keyword evidence="6" id="KW-0808">Transferase</keyword>
<dbReference type="InterPro" id="IPR039758">
    <property type="entry name" value="NAGK-like"/>
</dbReference>
<dbReference type="EC" id="2.7.1.59" evidence="2"/>